<dbReference type="AlphaFoldDB" id="A0A9P4UUA8"/>
<dbReference type="PANTHER" id="PTHR15907">
    <property type="entry name" value="DUF614 FAMILY PROTEIN-RELATED"/>
    <property type="match status" value="1"/>
</dbReference>
<evidence type="ECO:0000256" key="1">
    <source>
        <dbReference type="SAM" id="MobiDB-lite"/>
    </source>
</evidence>
<feature type="compositionally biased region" description="Basic and acidic residues" evidence="1">
    <location>
        <begin position="477"/>
        <end position="488"/>
    </location>
</feature>
<dbReference type="EMBL" id="MU003767">
    <property type="protein sequence ID" value="KAF2725518.1"/>
    <property type="molecule type" value="Genomic_DNA"/>
</dbReference>
<gene>
    <name evidence="2" type="ORF">K431DRAFT_79366</name>
</gene>
<proteinExistence type="predicted"/>
<reference evidence="2" key="1">
    <citation type="journal article" date="2020" name="Stud. Mycol.">
        <title>101 Dothideomycetes genomes: a test case for predicting lifestyles and emergence of pathogens.</title>
        <authorList>
            <person name="Haridas S."/>
            <person name="Albert R."/>
            <person name="Binder M."/>
            <person name="Bloem J."/>
            <person name="Labutti K."/>
            <person name="Salamov A."/>
            <person name="Andreopoulos B."/>
            <person name="Baker S."/>
            <person name="Barry K."/>
            <person name="Bills G."/>
            <person name="Bluhm B."/>
            <person name="Cannon C."/>
            <person name="Castanera R."/>
            <person name="Culley D."/>
            <person name="Daum C."/>
            <person name="Ezra D."/>
            <person name="Gonzalez J."/>
            <person name="Henrissat B."/>
            <person name="Kuo A."/>
            <person name="Liang C."/>
            <person name="Lipzen A."/>
            <person name="Lutzoni F."/>
            <person name="Magnuson J."/>
            <person name="Mondo S."/>
            <person name="Nolan M."/>
            <person name="Ohm R."/>
            <person name="Pangilinan J."/>
            <person name="Park H.-J."/>
            <person name="Ramirez L."/>
            <person name="Alfaro M."/>
            <person name="Sun H."/>
            <person name="Tritt A."/>
            <person name="Yoshinaga Y."/>
            <person name="Zwiers L.-H."/>
            <person name="Turgeon B."/>
            <person name="Goodwin S."/>
            <person name="Spatafora J."/>
            <person name="Crous P."/>
            <person name="Grigoriev I."/>
        </authorList>
    </citation>
    <scope>NUCLEOTIDE SEQUENCE</scope>
    <source>
        <strain evidence="2">CBS 116435</strain>
    </source>
</reference>
<protein>
    <recommendedName>
        <fullName evidence="4">PLAC8-domain-containing protein</fullName>
    </recommendedName>
</protein>
<feature type="compositionally biased region" description="Basic and acidic residues" evidence="1">
    <location>
        <begin position="450"/>
        <end position="470"/>
    </location>
</feature>
<evidence type="ECO:0000313" key="2">
    <source>
        <dbReference type="EMBL" id="KAF2725518.1"/>
    </source>
</evidence>
<name>A0A9P4UUA8_9PEZI</name>
<evidence type="ECO:0000313" key="3">
    <source>
        <dbReference type="Proteomes" id="UP000799441"/>
    </source>
</evidence>
<accession>A0A9P4UUA8</accession>
<feature type="compositionally biased region" description="Low complexity" evidence="1">
    <location>
        <begin position="337"/>
        <end position="353"/>
    </location>
</feature>
<feature type="region of interest" description="Disordered" evidence="1">
    <location>
        <begin position="240"/>
        <end position="506"/>
    </location>
</feature>
<feature type="compositionally biased region" description="Polar residues" evidence="1">
    <location>
        <begin position="264"/>
        <end position="311"/>
    </location>
</feature>
<organism evidence="2 3">
    <name type="scientific">Polychaeton citri CBS 116435</name>
    <dbReference type="NCBI Taxonomy" id="1314669"/>
    <lineage>
        <taxon>Eukaryota</taxon>
        <taxon>Fungi</taxon>
        <taxon>Dikarya</taxon>
        <taxon>Ascomycota</taxon>
        <taxon>Pezizomycotina</taxon>
        <taxon>Dothideomycetes</taxon>
        <taxon>Dothideomycetidae</taxon>
        <taxon>Capnodiales</taxon>
        <taxon>Capnodiaceae</taxon>
        <taxon>Polychaeton</taxon>
    </lineage>
</organism>
<dbReference type="OrthoDB" id="1045822at2759"/>
<feature type="compositionally biased region" description="Polar residues" evidence="1">
    <location>
        <begin position="388"/>
        <end position="408"/>
    </location>
</feature>
<dbReference type="Pfam" id="PF04749">
    <property type="entry name" value="PLAC8"/>
    <property type="match status" value="1"/>
</dbReference>
<evidence type="ECO:0008006" key="4">
    <source>
        <dbReference type="Google" id="ProtNLM"/>
    </source>
</evidence>
<dbReference type="Proteomes" id="UP000799441">
    <property type="component" value="Unassembled WGS sequence"/>
</dbReference>
<feature type="compositionally biased region" description="Polar residues" evidence="1">
    <location>
        <begin position="363"/>
        <end position="373"/>
    </location>
</feature>
<sequence length="506" mass="53586">MDRQRALVDKHLAHANHKTRRTRGIVNSFGNHDRDPAGSPVGAVLPVVNPHGVVGGGTKTISAPPDMTPKSLNGNEDQLTLEEALEEPDGPHSPLPPIDEPDLPALTGGSGDVPVIIAAGQLDGNDDECQFEKIALDGAQDEPVKPQSDWQTGLCSGCVQDHHQLFGALCCPCWMHTRVAQRLRQYPNVDLEPSPIHIRGAIRERLNIRGSKESDFWTSVCCIPCTLAQGNVELKRRALDSQARAKPYRSQEKMKYAKPMSTEGIPTSQQPVPSTEQAAGSDLPTQPSDRAESITSQSTASGKARRQTSTAAKVEAPEDLAETAKGKPIVVEKERSGSSVSSEEVSPKTSPVVTHAPSRAGSRRQTVVSSKSKATGPLSEPSEPVTRAASTAQRPSTSHVSTKKSSAATLEDPPASTGNTKASGEAQPAEKDEQPVVKHKPSVASGKACNKSEGDGRHPAEQAAEPEQKKPSPASKPESRKPSFKDDAQSPGTTAKETAKGDEAAA</sequence>
<dbReference type="InterPro" id="IPR006461">
    <property type="entry name" value="PLAC_motif_containing"/>
</dbReference>
<feature type="compositionally biased region" description="Basic and acidic residues" evidence="1">
    <location>
        <begin position="497"/>
        <end position="506"/>
    </location>
</feature>
<comment type="caution">
    <text evidence="2">The sequence shown here is derived from an EMBL/GenBank/DDBJ whole genome shotgun (WGS) entry which is preliminary data.</text>
</comment>
<keyword evidence="3" id="KW-1185">Reference proteome</keyword>
<feature type="compositionally biased region" description="Basic and acidic residues" evidence="1">
    <location>
        <begin position="322"/>
        <end position="336"/>
    </location>
</feature>